<evidence type="ECO:0008006" key="3">
    <source>
        <dbReference type="Google" id="ProtNLM"/>
    </source>
</evidence>
<accession>A1WW63</accession>
<name>A1WW63_HALHL</name>
<dbReference type="AlphaFoldDB" id="A1WW63"/>
<dbReference type="eggNOG" id="ENOG5032X46">
    <property type="taxonomic scope" value="Bacteria"/>
</dbReference>
<reference evidence="1 2" key="2">
    <citation type="journal article" date="2013" name="Stand. Genomic Sci.">
        <title>Complete genome sequence of Halorhodospira halophila SL1.</title>
        <authorList>
            <person name="Challacombe J.F."/>
            <person name="Majid S."/>
            <person name="Deole R."/>
            <person name="Brettin T.S."/>
            <person name="Bruce D."/>
            <person name="Delano S.F."/>
            <person name="Detter J.C."/>
            <person name="Gleasner C.D."/>
            <person name="Han C.S."/>
            <person name="Misra M."/>
            <person name="Reitenga K.G."/>
            <person name="Mikhailova N."/>
            <person name="Woyke T."/>
            <person name="Pitluck S."/>
            <person name="Nolan M."/>
            <person name="Land M.L."/>
            <person name="Saunders E."/>
            <person name="Tapia R."/>
            <person name="Lapidus A."/>
            <person name="Ivanova N."/>
            <person name="Hoff W.D."/>
        </authorList>
    </citation>
    <scope>NUCLEOTIDE SEQUENCE [LARGE SCALE GENOMIC DNA]</scope>
    <source>
        <strain evidence="2">DSM 244 / SL1</strain>
    </source>
</reference>
<keyword evidence="2" id="KW-1185">Reference proteome</keyword>
<dbReference type="HOGENOM" id="CLU_075305_2_0_6"/>
<proteinExistence type="predicted"/>
<dbReference type="OrthoDB" id="9181325at2"/>
<evidence type="ECO:0000313" key="1">
    <source>
        <dbReference type="EMBL" id="ABM61925.1"/>
    </source>
</evidence>
<organism evidence="1 2">
    <name type="scientific">Halorhodospira halophila (strain DSM 244 / SL1)</name>
    <name type="common">Ectothiorhodospira halophila (strain DSM 244 / SL1)</name>
    <dbReference type="NCBI Taxonomy" id="349124"/>
    <lineage>
        <taxon>Bacteria</taxon>
        <taxon>Pseudomonadati</taxon>
        <taxon>Pseudomonadota</taxon>
        <taxon>Gammaproteobacteria</taxon>
        <taxon>Chromatiales</taxon>
        <taxon>Ectothiorhodospiraceae</taxon>
        <taxon>Halorhodospira</taxon>
    </lineage>
</organism>
<evidence type="ECO:0000313" key="2">
    <source>
        <dbReference type="Proteomes" id="UP000000647"/>
    </source>
</evidence>
<dbReference type="EMBL" id="CP000544">
    <property type="protein sequence ID" value="ABM61925.1"/>
    <property type="molecule type" value="Genomic_DNA"/>
</dbReference>
<dbReference type="RefSeq" id="WP_011813948.1">
    <property type="nucleotide sequence ID" value="NC_008789.1"/>
</dbReference>
<reference evidence="2" key="1">
    <citation type="submission" date="2006-12" db="EMBL/GenBank/DDBJ databases">
        <title>Complete sequence of Halorhodospira halophila SL1.</title>
        <authorList>
            <consortium name="US DOE Joint Genome Institute"/>
            <person name="Copeland A."/>
            <person name="Lucas S."/>
            <person name="Lapidus A."/>
            <person name="Barry K."/>
            <person name="Detter J.C."/>
            <person name="Glavina del Rio T."/>
            <person name="Hammon N."/>
            <person name="Israni S."/>
            <person name="Dalin E."/>
            <person name="Tice H."/>
            <person name="Pitluck S."/>
            <person name="Saunders E."/>
            <person name="Brettin T."/>
            <person name="Bruce D."/>
            <person name="Han C."/>
            <person name="Tapia R."/>
            <person name="Schmutz J."/>
            <person name="Larimer F."/>
            <person name="Land M."/>
            <person name="Hauser L."/>
            <person name="Kyrpides N."/>
            <person name="Mikhailova N."/>
            <person name="Hoff W."/>
            <person name="Richardson P."/>
        </authorList>
    </citation>
    <scope>NUCLEOTIDE SEQUENCE [LARGE SCALE GENOMIC DNA]</scope>
    <source>
        <strain evidence="2">DSM 244 / SL1</strain>
    </source>
</reference>
<gene>
    <name evidence="1" type="ordered locus">Hhal_1149</name>
</gene>
<dbReference type="Proteomes" id="UP000000647">
    <property type="component" value="Chromosome"/>
</dbReference>
<protein>
    <recommendedName>
        <fullName evidence="3">Guanylate cyclase domain-containing protein</fullName>
    </recommendedName>
</protein>
<dbReference type="KEGG" id="hha:Hhal_1149"/>
<sequence>MNYEDRVVCFLDILGFRGHVAGTIDPDGTEEKDRTDHLIAAFEGIRDILDIDRQQDREGEEVTQFSDSVVISFRATEESGVFYALLNIMWVQVNLVLRGILCRGAVAQGKLIHTPKVLFGPGMVDAYVLESKAALYPRVILDESIINLGARAHARHHLPEHEVQSIMSLLEKDSDGMYYINYVTGAQSELDDPELDYPKYLYCLQQIVESGLAVRDPSVAVKYRWLREKLQPHIESIKTGVAENRPEGDELRDAYESIPDL</sequence>